<proteinExistence type="predicted"/>
<evidence type="ECO:0000256" key="1">
    <source>
        <dbReference type="SAM" id="MobiDB-lite"/>
    </source>
</evidence>
<name>A0A2L2SSV9_9HYPO</name>
<dbReference type="AlphaFoldDB" id="A0A2L2SSV9"/>
<keyword evidence="3" id="KW-1185">Reference proteome</keyword>
<evidence type="ECO:0000313" key="3">
    <source>
        <dbReference type="Proteomes" id="UP000245910"/>
    </source>
</evidence>
<feature type="region of interest" description="Disordered" evidence="1">
    <location>
        <begin position="1"/>
        <end position="31"/>
    </location>
</feature>
<sequence length="31" mass="3127">MAKAIGGANDDDGVEMSDINGVRGSGTVDKF</sequence>
<reference evidence="3" key="1">
    <citation type="submission" date="2014-10" db="EMBL/GenBank/DDBJ databases">
        <authorList>
            <person name="King R."/>
        </authorList>
    </citation>
    <scope>NUCLEOTIDE SEQUENCE [LARGE SCALE GENOMIC DNA]</scope>
    <source>
        <strain evidence="3">A3/5</strain>
    </source>
</reference>
<accession>A0A2L2SSV9</accession>
<organism evidence="2 3">
    <name type="scientific">Fusarium venenatum</name>
    <dbReference type="NCBI Taxonomy" id="56646"/>
    <lineage>
        <taxon>Eukaryota</taxon>
        <taxon>Fungi</taxon>
        <taxon>Dikarya</taxon>
        <taxon>Ascomycota</taxon>
        <taxon>Pezizomycotina</taxon>
        <taxon>Sordariomycetes</taxon>
        <taxon>Hypocreomycetidae</taxon>
        <taxon>Hypocreales</taxon>
        <taxon>Nectriaceae</taxon>
        <taxon>Fusarium</taxon>
    </lineage>
</organism>
<evidence type="ECO:0000313" key="2">
    <source>
        <dbReference type="EMBL" id="CEI60284.1"/>
    </source>
</evidence>
<dbReference type="Proteomes" id="UP000245910">
    <property type="component" value="Chromosome II"/>
</dbReference>
<dbReference type="EMBL" id="LN649230">
    <property type="protein sequence ID" value="CEI60284.1"/>
    <property type="molecule type" value="Genomic_DNA"/>
</dbReference>
<protein>
    <submittedName>
        <fullName evidence="2">Uncharacterized protein</fullName>
    </submittedName>
</protein>